<dbReference type="Pfam" id="PF13865">
    <property type="entry name" value="FoP_duplication"/>
    <property type="match status" value="1"/>
</dbReference>
<dbReference type="SMART" id="SM00360">
    <property type="entry name" value="RRM"/>
    <property type="match status" value="1"/>
</dbReference>
<dbReference type="PANTHER" id="PTHR19965">
    <property type="entry name" value="RNA AND EXPORT FACTOR BINDING PROTEIN"/>
    <property type="match status" value="1"/>
</dbReference>
<evidence type="ECO:0000256" key="3">
    <source>
        <dbReference type="SAM" id="MobiDB-lite"/>
    </source>
</evidence>
<evidence type="ECO:0000256" key="1">
    <source>
        <dbReference type="ARBA" id="ARBA00022884"/>
    </source>
</evidence>
<keyword evidence="1 2" id="KW-0694">RNA-binding</keyword>
<dbReference type="InterPro" id="IPR025715">
    <property type="entry name" value="FoP_C"/>
</dbReference>
<evidence type="ECO:0000256" key="2">
    <source>
        <dbReference type="PROSITE-ProRule" id="PRU00176"/>
    </source>
</evidence>
<dbReference type="RefSeq" id="XP_017774655.1">
    <property type="nucleotide sequence ID" value="XM_017919166.1"/>
</dbReference>
<organism evidence="5 6">
    <name type="scientific">Nicrophorus vespilloides</name>
    <name type="common">Boreal carrion beetle</name>
    <dbReference type="NCBI Taxonomy" id="110193"/>
    <lineage>
        <taxon>Eukaryota</taxon>
        <taxon>Metazoa</taxon>
        <taxon>Ecdysozoa</taxon>
        <taxon>Arthropoda</taxon>
        <taxon>Hexapoda</taxon>
        <taxon>Insecta</taxon>
        <taxon>Pterygota</taxon>
        <taxon>Neoptera</taxon>
        <taxon>Endopterygota</taxon>
        <taxon>Coleoptera</taxon>
        <taxon>Polyphaga</taxon>
        <taxon>Staphyliniformia</taxon>
        <taxon>Silphidae</taxon>
        <taxon>Nicrophorinae</taxon>
        <taxon>Nicrophorus</taxon>
    </lineage>
</organism>
<gene>
    <name evidence="6" type="primary">LOC108561296</name>
</gene>
<protein>
    <submittedName>
        <fullName evidence="6">THO complex subunit 4-A-like</fullName>
    </submittedName>
</protein>
<dbReference type="GeneID" id="108561296"/>
<dbReference type="Proteomes" id="UP000695000">
    <property type="component" value="Unplaced"/>
</dbReference>
<dbReference type="CDD" id="cd12680">
    <property type="entry name" value="RRM_THOC4"/>
    <property type="match status" value="1"/>
</dbReference>
<evidence type="ECO:0000313" key="6">
    <source>
        <dbReference type="RefSeq" id="XP_017774655.1"/>
    </source>
</evidence>
<sequence>MVDKIDMSLDDIIKSGKKQRGFAAGGAVRNYGGNKRGGRGGGITRNSGGGACRSGGSASAGGSLSFKRKQSGGFQNGRSRGGAIVRPYTRGDVNSAWKHDLFKGFGLRTLAAVKAAVYQQQPASGPTRLFLSNLYFGVSDSDIQELFAEFGPLKRAAVHYNRSGWSLGTADIVFERKMDAHKALKQYNGVSLDGRAMIIQITTSEMFPLRSSRRTPPAEIKYTKPSTLRARSRPTRGTRGGRGAARNAKAPRKSAPTAEELDAELDAYIKELL</sequence>
<dbReference type="InterPro" id="IPR035979">
    <property type="entry name" value="RBD_domain_sf"/>
</dbReference>
<feature type="domain" description="RRM" evidence="4">
    <location>
        <begin position="127"/>
        <end position="204"/>
    </location>
</feature>
<feature type="region of interest" description="Disordered" evidence="3">
    <location>
        <begin position="31"/>
        <end position="63"/>
    </location>
</feature>
<dbReference type="InterPro" id="IPR012677">
    <property type="entry name" value="Nucleotide-bd_a/b_plait_sf"/>
</dbReference>
<keyword evidence="5" id="KW-1185">Reference proteome</keyword>
<accession>A0ABM1MJA5</accession>
<evidence type="ECO:0000259" key="4">
    <source>
        <dbReference type="PROSITE" id="PS50102"/>
    </source>
</evidence>
<dbReference type="SMART" id="SM01218">
    <property type="entry name" value="FoP_duplication"/>
    <property type="match status" value="1"/>
</dbReference>
<dbReference type="Gene3D" id="3.30.70.330">
    <property type="match status" value="1"/>
</dbReference>
<evidence type="ECO:0000313" key="5">
    <source>
        <dbReference type="Proteomes" id="UP000695000"/>
    </source>
</evidence>
<feature type="compositionally biased region" description="Gly residues" evidence="3">
    <location>
        <begin position="39"/>
        <end position="53"/>
    </location>
</feature>
<name>A0ABM1MJA5_NICVS</name>
<feature type="compositionally biased region" description="Low complexity" evidence="3">
    <location>
        <begin position="54"/>
        <end position="63"/>
    </location>
</feature>
<feature type="region of interest" description="Disordered" evidence="3">
    <location>
        <begin position="225"/>
        <end position="259"/>
    </location>
</feature>
<dbReference type="Pfam" id="PF00076">
    <property type="entry name" value="RRM_1"/>
    <property type="match status" value="1"/>
</dbReference>
<dbReference type="SUPFAM" id="SSF54928">
    <property type="entry name" value="RNA-binding domain, RBD"/>
    <property type="match status" value="1"/>
</dbReference>
<dbReference type="InterPro" id="IPR051229">
    <property type="entry name" value="ALYREF_mRNA_export"/>
</dbReference>
<proteinExistence type="predicted"/>
<reference evidence="6" key="1">
    <citation type="submission" date="2025-08" db="UniProtKB">
        <authorList>
            <consortium name="RefSeq"/>
        </authorList>
    </citation>
    <scope>IDENTIFICATION</scope>
    <source>
        <tissue evidence="6">Whole Larva</tissue>
    </source>
</reference>
<dbReference type="InterPro" id="IPR000504">
    <property type="entry name" value="RRM_dom"/>
</dbReference>
<dbReference type="PROSITE" id="PS50102">
    <property type="entry name" value="RRM"/>
    <property type="match status" value="1"/>
</dbReference>
<dbReference type="PANTHER" id="PTHR19965:SF82">
    <property type="entry name" value="THO COMPLEX SUBUNIT 4"/>
    <property type="match status" value="1"/>
</dbReference>